<reference evidence="14" key="3">
    <citation type="submission" date="2025-09" db="UniProtKB">
        <authorList>
            <consortium name="Ensembl"/>
        </authorList>
    </citation>
    <scope>IDENTIFICATION</scope>
</reference>
<keyword evidence="10 11" id="KW-0807">Transducer</keyword>
<accession>A0A4X2K7Q0</accession>
<dbReference type="GeneTree" id="ENSGT01150000286990"/>
<dbReference type="InterPro" id="IPR017452">
    <property type="entry name" value="GPCR_Rhodpsn_7TM"/>
</dbReference>
<name>A0A4X2K7Q0_VOMUR</name>
<organism evidence="14 15">
    <name type="scientific">Vombatus ursinus</name>
    <name type="common">Common wombat</name>
    <dbReference type="NCBI Taxonomy" id="29139"/>
    <lineage>
        <taxon>Eukaryota</taxon>
        <taxon>Metazoa</taxon>
        <taxon>Chordata</taxon>
        <taxon>Craniata</taxon>
        <taxon>Vertebrata</taxon>
        <taxon>Euteleostomi</taxon>
        <taxon>Mammalia</taxon>
        <taxon>Metatheria</taxon>
        <taxon>Diprotodontia</taxon>
        <taxon>Vombatidae</taxon>
        <taxon>Vombatus</taxon>
    </lineage>
</organism>
<evidence type="ECO:0000256" key="6">
    <source>
        <dbReference type="ARBA" id="ARBA00022989"/>
    </source>
</evidence>
<protein>
    <recommendedName>
        <fullName evidence="12">Olfactory receptor</fullName>
    </recommendedName>
</protein>
<dbReference type="PANTHER" id="PTHR26453">
    <property type="entry name" value="OLFACTORY RECEPTOR"/>
    <property type="match status" value="1"/>
</dbReference>
<evidence type="ECO:0000256" key="12">
    <source>
        <dbReference type="RuleBase" id="RU363047"/>
    </source>
</evidence>
<evidence type="ECO:0000256" key="2">
    <source>
        <dbReference type="ARBA" id="ARBA00022475"/>
    </source>
</evidence>
<evidence type="ECO:0000256" key="1">
    <source>
        <dbReference type="ARBA" id="ARBA00004651"/>
    </source>
</evidence>
<feature type="transmembrane region" description="Helical" evidence="12">
    <location>
        <begin position="99"/>
        <end position="120"/>
    </location>
</feature>
<evidence type="ECO:0000256" key="7">
    <source>
        <dbReference type="ARBA" id="ARBA00023040"/>
    </source>
</evidence>
<feature type="transmembrane region" description="Helical" evidence="12">
    <location>
        <begin position="63"/>
        <end position="87"/>
    </location>
</feature>
<feature type="transmembrane region" description="Helical" evidence="12">
    <location>
        <begin position="31"/>
        <end position="51"/>
    </location>
</feature>
<dbReference type="PROSITE" id="PS50262">
    <property type="entry name" value="G_PROTEIN_RECEP_F1_2"/>
    <property type="match status" value="1"/>
</dbReference>
<dbReference type="STRING" id="29139.ENSVURP00010007989"/>
<keyword evidence="6 12" id="KW-1133">Transmembrane helix</keyword>
<dbReference type="OrthoDB" id="6359945at2759"/>
<dbReference type="Pfam" id="PF13853">
    <property type="entry name" value="7tm_4"/>
    <property type="match status" value="1"/>
</dbReference>
<dbReference type="InterPro" id="IPR000725">
    <property type="entry name" value="Olfact_rcpt"/>
</dbReference>
<keyword evidence="5 12" id="KW-0552">Olfaction</keyword>
<dbReference type="GeneID" id="114042299"/>
<keyword evidence="2 12" id="KW-1003">Cell membrane</keyword>
<feature type="transmembrane region" description="Helical" evidence="12">
    <location>
        <begin position="238"/>
        <end position="261"/>
    </location>
</feature>
<evidence type="ECO:0000256" key="3">
    <source>
        <dbReference type="ARBA" id="ARBA00022606"/>
    </source>
</evidence>
<dbReference type="PRINTS" id="PR00237">
    <property type="entry name" value="GPCRRHODOPSN"/>
</dbReference>
<dbReference type="OMA" id="FTCELQF"/>
<keyword evidence="15" id="KW-1185">Reference proteome</keyword>
<evidence type="ECO:0000256" key="5">
    <source>
        <dbReference type="ARBA" id="ARBA00022725"/>
    </source>
</evidence>
<gene>
    <name evidence="14" type="primary">LOC114042299</name>
</gene>
<proteinExistence type="inferred from homology"/>
<comment type="subcellular location">
    <subcellularLocation>
        <location evidence="1 12">Cell membrane</location>
        <topology evidence="1 12">Multi-pass membrane protein</topology>
    </subcellularLocation>
</comment>
<feature type="domain" description="G-protein coupled receptors family 1 profile" evidence="13">
    <location>
        <begin position="41"/>
        <end position="291"/>
    </location>
</feature>
<feature type="transmembrane region" description="Helical" evidence="12">
    <location>
        <begin position="276"/>
        <end position="293"/>
    </location>
</feature>
<dbReference type="Gene3D" id="1.20.1070.10">
    <property type="entry name" value="Rhodopsin 7-helix transmembrane proteins"/>
    <property type="match status" value="1"/>
</dbReference>
<evidence type="ECO:0000259" key="13">
    <source>
        <dbReference type="PROSITE" id="PS50262"/>
    </source>
</evidence>
<evidence type="ECO:0000256" key="4">
    <source>
        <dbReference type="ARBA" id="ARBA00022692"/>
    </source>
</evidence>
<evidence type="ECO:0000313" key="14">
    <source>
        <dbReference type="Ensembl" id="ENSVURP00010007989.1"/>
    </source>
</evidence>
<feature type="transmembrane region" description="Helical" evidence="12">
    <location>
        <begin position="198"/>
        <end position="226"/>
    </location>
</feature>
<evidence type="ECO:0000256" key="8">
    <source>
        <dbReference type="ARBA" id="ARBA00023136"/>
    </source>
</evidence>
<evidence type="ECO:0000256" key="11">
    <source>
        <dbReference type="RuleBase" id="RU000688"/>
    </source>
</evidence>
<dbReference type="Proteomes" id="UP000314987">
    <property type="component" value="Unassembled WGS sequence"/>
</dbReference>
<dbReference type="PRINTS" id="PR00245">
    <property type="entry name" value="OLFACTORYR"/>
</dbReference>
<reference evidence="14" key="2">
    <citation type="submission" date="2025-08" db="UniProtKB">
        <authorList>
            <consortium name="Ensembl"/>
        </authorList>
    </citation>
    <scope>IDENTIFICATION</scope>
</reference>
<keyword evidence="3 12" id="KW-0716">Sensory transduction</keyword>
<keyword evidence="7 11" id="KW-0297">G-protein coupled receptor</keyword>
<dbReference type="GO" id="GO:0004930">
    <property type="term" value="F:G protein-coupled receptor activity"/>
    <property type="evidence" value="ECO:0007669"/>
    <property type="project" value="UniProtKB-KW"/>
</dbReference>
<dbReference type="AlphaFoldDB" id="A0A4X2K7Q0"/>
<dbReference type="Ensembl" id="ENSVURT00010009058.1">
    <property type="protein sequence ID" value="ENSVURP00010007989.1"/>
    <property type="gene ID" value="ENSVURG00010006177.1"/>
</dbReference>
<evidence type="ECO:0000313" key="15">
    <source>
        <dbReference type="Proteomes" id="UP000314987"/>
    </source>
</evidence>
<sequence>MGQGNMTALAEFLLLSLSARPALQPLLFTAVLASYLATLLGNALLVSLILLDSRLHRPMYRLLTHLALLDVAYVSTTVPQALAHMLVRRRALPLARCGAQLYVALSLGSTEALLLASMAVDRCLAICRPLHYAAIMTPGLSGGLAGGAWTLGFLLSVPNAAAALHLPYCIGRPPIDHFFCELPAVLRVACADTAPNRALVYAVGVPILLGPFSRILTSYGLILATVLRLPSVRGRRKALSTCGAHLAVVGLFYGTVMAMYLRPKGPTPAGRHKLTAVFYIVVTPLLNPLIYSLRNKDVHSAARYAVAHLKGMRAGSIES</sequence>
<dbReference type="RefSeq" id="XP_027716782.1">
    <property type="nucleotide sequence ID" value="XM_027860981.1"/>
</dbReference>
<comment type="similarity">
    <text evidence="11">Belongs to the G-protein coupled receptor 1 family.</text>
</comment>
<feature type="transmembrane region" description="Helical" evidence="12">
    <location>
        <begin position="132"/>
        <end position="155"/>
    </location>
</feature>
<dbReference type="GO" id="GO:0004984">
    <property type="term" value="F:olfactory receptor activity"/>
    <property type="evidence" value="ECO:0007669"/>
    <property type="project" value="InterPro"/>
</dbReference>
<reference evidence="15" key="1">
    <citation type="submission" date="2018-12" db="EMBL/GenBank/DDBJ databases">
        <authorList>
            <person name="Yazar S."/>
        </authorList>
    </citation>
    <scope>NUCLEOTIDE SEQUENCE [LARGE SCALE GENOMIC DNA]</scope>
</reference>
<dbReference type="GO" id="GO:0005886">
    <property type="term" value="C:plasma membrane"/>
    <property type="evidence" value="ECO:0007669"/>
    <property type="project" value="UniProtKB-SubCell"/>
</dbReference>
<dbReference type="PROSITE" id="PS00237">
    <property type="entry name" value="G_PROTEIN_RECEP_F1_1"/>
    <property type="match status" value="1"/>
</dbReference>
<evidence type="ECO:0000256" key="9">
    <source>
        <dbReference type="ARBA" id="ARBA00023170"/>
    </source>
</evidence>
<dbReference type="SUPFAM" id="SSF81321">
    <property type="entry name" value="Family A G protein-coupled receptor-like"/>
    <property type="match status" value="1"/>
</dbReference>
<keyword evidence="8 12" id="KW-0472">Membrane</keyword>
<dbReference type="FunFam" id="1.20.1070.10:FF:000015">
    <property type="entry name" value="Olfactory receptor"/>
    <property type="match status" value="1"/>
</dbReference>
<evidence type="ECO:0000256" key="10">
    <source>
        <dbReference type="ARBA" id="ARBA00023224"/>
    </source>
</evidence>
<keyword evidence="4 11" id="KW-0812">Transmembrane</keyword>
<keyword evidence="9 11" id="KW-0675">Receptor</keyword>
<dbReference type="InterPro" id="IPR000276">
    <property type="entry name" value="GPCR_Rhodpsn"/>
</dbReference>